<evidence type="ECO:0000313" key="15">
    <source>
        <dbReference type="EMBL" id="MDO1535267.1"/>
    </source>
</evidence>
<dbReference type="InterPro" id="IPR003594">
    <property type="entry name" value="HATPase_dom"/>
</dbReference>
<keyword evidence="7" id="KW-0547">Nucleotide-binding</keyword>
<keyword evidence="6 13" id="KW-0812">Transmembrane</keyword>
<keyword evidence="4" id="KW-0597">Phosphoprotein</keyword>
<organism evidence="15 16">
    <name type="scientific">Variovorax ginsengisoli</name>
    <dbReference type="NCBI Taxonomy" id="363844"/>
    <lineage>
        <taxon>Bacteria</taxon>
        <taxon>Pseudomonadati</taxon>
        <taxon>Pseudomonadota</taxon>
        <taxon>Betaproteobacteria</taxon>
        <taxon>Burkholderiales</taxon>
        <taxon>Comamonadaceae</taxon>
        <taxon>Variovorax</taxon>
    </lineage>
</organism>
<dbReference type="SUPFAM" id="SSF55874">
    <property type="entry name" value="ATPase domain of HSP90 chaperone/DNA topoisomerase II/histidine kinase"/>
    <property type="match status" value="1"/>
</dbReference>
<evidence type="ECO:0000256" key="5">
    <source>
        <dbReference type="ARBA" id="ARBA00022679"/>
    </source>
</evidence>
<protein>
    <recommendedName>
        <fullName evidence="3">histidine kinase</fullName>
        <ecNumber evidence="3">2.7.13.3</ecNumber>
    </recommendedName>
</protein>
<keyword evidence="10 13" id="KW-1133">Transmembrane helix</keyword>
<dbReference type="InterPro" id="IPR050428">
    <property type="entry name" value="TCS_sensor_his_kinase"/>
</dbReference>
<dbReference type="GO" id="GO:0005524">
    <property type="term" value="F:ATP binding"/>
    <property type="evidence" value="ECO:0007669"/>
    <property type="project" value="UniProtKB-KW"/>
</dbReference>
<keyword evidence="5" id="KW-0808">Transferase</keyword>
<reference evidence="15" key="1">
    <citation type="submission" date="2023-06" db="EMBL/GenBank/DDBJ databases">
        <authorList>
            <person name="Jiang Y."/>
            <person name="Liu Q."/>
        </authorList>
    </citation>
    <scope>NUCLEOTIDE SEQUENCE</scope>
    <source>
        <strain evidence="15">CGMCC 1.12090</strain>
    </source>
</reference>
<keyword evidence="11" id="KW-0902">Two-component regulatory system</keyword>
<dbReference type="PANTHER" id="PTHR45436">
    <property type="entry name" value="SENSOR HISTIDINE KINASE YKOH"/>
    <property type="match status" value="1"/>
</dbReference>
<evidence type="ECO:0000256" key="3">
    <source>
        <dbReference type="ARBA" id="ARBA00012438"/>
    </source>
</evidence>
<dbReference type="SUPFAM" id="SSF47384">
    <property type="entry name" value="Homodimeric domain of signal transducing histidine kinase"/>
    <property type="match status" value="1"/>
</dbReference>
<dbReference type="Pfam" id="PF08521">
    <property type="entry name" value="2CSK_N"/>
    <property type="match status" value="1"/>
</dbReference>
<dbReference type="InterPro" id="IPR036890">
    <property type="entry name" value="HATPase_C_sf"/>
</dbReference>
<evidence type="ECO:0000256" key="11">
    <source>
        <dbReference type="ARBA" id="ARBA00023012"/>
    </source>
</evidence>
<comment type="caution">
    <text evidence="15">The sequence shown here is derived from an EMBL/GenBank/DDBJ whole genome shotgun (WGS) entry which is preliminary data.</text>
</comment>
<dbReference type="SMART" id="SM00387">
    <property type="entry name" value="HATPase_c"/>
    <property type="match status" value="1"/>
</dbReference>
<evidence type="ECO:0000313" key="16">
    <source>
        <dbReference type="Proteomes" id="UP001169027"/>
    </source>
</evidence>
<dbReference type="RefSeq" id="WP_301812960.1">
    <property type="nucleotide sequence ID" value="NZ_JAUJZH010000018.1"/>
</dbReference>
<dbReference type="InterPro" id="IPR003661">
    <property type="entry name" value="HisK_dim/P_dom"/>
</dbReference>
<dbReference type="Pfam" id="PF02518">
    <property type="entry name" value="HATPase_c"/>
    <property type="match status" value="1"/>
</dbReference>
<dbReference type="InterPro" id="IPR013727">
    <property type="entry name" value="2CSK_N"/>
</dbReference>
<keyword evidence="16" id="KW-1185">Reference proteome</keyword>
<dbReference type="Gene3D" id="3.30.565.10">
    <property type="entry name" value="Histidine kinase-like ATPase, C-terminal domain"/>
    <property type="match status" value="1"/>
</dbReference>
<gene>
    <name evidence="15" type="ORF">Q2T77_23520</name>
</gene>
<dbReference type="InterPro" id="IPR005467">
    <property type="entry name" value="His_kinase_dom"/>
</dbReference>
<proteinExistence type="predicted"/>
<sequence length="476" mass="52149">MHRPGASWSLRRRVTAIALFVCIATLVAGGAAMHRADQLADRNVLDARLVTLAQTVLAFAAHEIEEEGLERGLVDTGRETEHTLGARYHYQIWSQDGRLLHRSRHAPEPASMRPLGERGFGQAKVGGEDFRTYTEAAPKSGMIIEIAERMRDRESAAGITTGYFLAFLAAPLVLILLSTWWFLNRALRSVDSYATQLRERHTLDLTELDEAHPPAELKPMVDSINGLFGRFRQALSVEREFTAIAAHEMRTPLAGLRAQAQLAITLANSPQELSTSLRGLMAGIDQATYLLDRLLDLARVDSLAVAGGHAPDRVKLEEVYRNVMCELGPVASQRDLLLMARFEVDELLVVELGLHMLLHNLIVNAIRYTPAGGRIEVASALGPQSVLITVDDSGPGIPATRHADAFQRFNRLGRRDTHGVGLGLAIVQAVAQAHNAVVHLLESPLGGLRAEVRFPATAHICRAALRKVEVTGSSRY</sequence>
<comment type="catalytic activity">
    <reaction evidence="1">
        <text>ATP + protein L-histidine = ADP + protein N-phospho-L-histidine.</text>
        <dbReference type="EC" id="2.7.13.3"/>
    </reaction>
</comment>
<evidence type="ECO:0000256" key="7">
    <source>
        <dbReference type="ARBA" id="ARBA00022741"/>
    </source>
</evidence>
<dbReference type="Gene3D" id="1.10.287.130">
    <property type="match status" value="1"/>
</dbReference>
<evidence type="ECO:0000256" key="1">
    <source>
        <dbReference type="ARBA" id="ARBA00000085"/>
    </source>
</evidence>
<dbReference type="InterPro" id="IPR004358">
    <property type="entry name" value="Sig_transdc_His_kin-like_C"/>
</dbReference>
<evidence type="ECO:0000259" key="14">
    <source>
        <dbReference type="PROSITE" id="PS50109"/>
    </source>
</evidence>
<dbReference type="SMART" id="SM00388">
    <property type="entry name" value="HisKA"/>
    <property type="match status" value="1"/>
</dbReference>
<dbReference type="EC" id="2.7.13.3" evidence="3"/>
<evidence type="ECO:0000256" key="9">
    <source>
        <dbReference type="ARBA" id="ARBA00022840"/>
    </source>
</evidence>
<dbReference type="PRINTS" id="PR00344">
    <property type="entry name" value="BCTRLSENSOR"/>
</dbReference>
<dbReference type="PROSITE" id="PS50109">
    <property type="entry name" value="HIS_KIN"/>
    <property type="match status" value="1"/>
</dbReference>
<evidence type="ECO:0000256" key="10">
    <source>
        <dbReference type="ARBA" id="ARBA00022989"/>
    </source>
</evidence>
<accession>A0ABT8SBA6</accession>
<dbReference type="CDD" id="cd00082">
    <property type="entry name" value="HisKA"/>
    <property type="match status" value="1"/>
</dbReference>
<evidence type="ECO:0000256" key="4">
    <source>
        <dbReference type="ARBA" id="ARBA00022553"/>
    </source>
</evidence>
<evidence type="ECO:0000256" key="2">
    <source>
        <dbReference type="ARBA" id="ARBA00004141"/>
    </source>
</evidence>
<feature type="transmembrane region" description="Helical" evidence="13">
    <location>
        <begin position="163"/>
        <end position="183"/>
    </location>
</feature>
<keyword evidence="12 13" id="KW-0472">Membrane</keyword>
<dbReference type="Pfam" id="PF00512">
    <property type="entry name" value="HisKA"/>
    <property type="match status" value="1"/>
</dbReference>
<dbReference type="EMBL" id="JAUKVY010000018">
    <property type="protein sequence ID" value="MDO1535267.1"/>
    <property type="molecule type" value="Genomic_DNA"/>
</dbReference>
<evidence type="ECO:0000256" key="13">
    <source>
        <dbReference type="SAM" id="Phobius"/>
    </source>
</evidence>
<evidence type="ECO:0000256" key="12">
    <source>
        <dbReference type="ARBA" id="ARBA00023136"/>
    </source>
</evidence>
<feature type="domain" description="Histidine kinase" evidence="14">
    <location>
        <begin position="244"/>
        <end position="458"/>
    </location>
</feature>
<dbReference type="Proteomes" id="UP001169027">
    <property type="component" value="Unassembled WGS sequence"/>
</dbReference>
<keyword evidence="9 15" id="KW-0067">ATP-binding</keyword>
<evidence type="ECO:0000256" key="6">
    <source>
        <dbReference type="ARBA" id="ARBA00022692"/>
    </source>
</evidence>
<dbReference type="InterPro" id="IPR036097">
    <property type="entry name" value="HisK_dim/P_sf"/>
</dbReference>
<comment type="subcellular location">
    <subcellularLocation>
        <location evidence="2">Membrane</location>
        <topology evidence="2">Multi-pass membrane protein</topology>
    </subcellularLocation>
</comment>
<dbReference type="PANTHER" id="PTHR45436:SF14">
    <property type="entry name" value="SENSOR PROTEIN QSEC"/>
    <property type="match status" value="1"/>
</dbReference>
<name>A0ABT8SBA6_9BURK</name>
<keyword evidence="8" id="KW-0418">Kinase</keyword>
<evidence type="ECO:0000256" key="8">
    <source>
        <dbReference type="ARBA" id="ARBA00022777"/>
    </source>
</evidence>